<feature type="domain" description="Leucine-binding protein" evidence="4">
    <location>
        <begin position="63"/>
        <end position="385"/>
    </location>
</feature>
<dbReference type="InterPro" id="IPR028082">
    <property type="entry name" value="Peripla_BP_I"/>
</dbReference>
<dbReference type="SUPFAM" id="SSF53822">
    <property type="entry name" value="Periplasmic binding protein-like I"/>
    <property type="match status" value="1"/>
</dbReference>
<dbReference type="Pfam" id="PF13458">
    <property type="entry name" value="Peripla_BP_6"/>
    <property type="match status" value="1"/>
</dbReference>
<dbReference type="InterPro" id="IPR028081">
    <property type="entry name" value="Leu-bd"/>
</dbReference>
<comment type="similarity">
    <text evidence="1">Belongs to the leucine-binding protein family.</text>
</comment>
<dbReference type="AlphaFoldDB" id="A0A964UL66"/>
<evidence type="ECO:0000256" key="3">
    <source>
        <dbReference type="SAM" id="SignalP"/>
    </source>
</evidence>
<keyword evidence="2 3" id="KW-0732">Signal</keyword>
<evidence type="ECO:0000259" key="4">
    <source>
        <dbReference type="Pfam" id="PF13458"/>
    </source>
</evidence>
<dbReference type="EMBL" id="JAAAHS010000031">
    <property type="protein sequence ID" value="NBE51154.1"/>
    <property type="molecule type" value="Genomic_DNA"/>
</dbReference>
<sequence length="440" mass="46389">MTVRRRPQLSRPLKTATLVAMALAAVASSAVGCGALPGSAGGSREPVVVMTWAPDKTRATNVPGMPALARAYARWTNAHGGLNGRKLKVLTCNDHNDSVGAAKCARRAVKAKVTAVVGSYSQHGQAFLSPLEAAGIPYIGGYGLAEEEFVSPLSYPVNGGLVALLAGNGRQLARECARVSLVRPDTLAGDLLPALLNSGLAQGKRRPAADILAAEDSGDYTLQAERALAGAGADRSVAGTLGKAGAAEQAREGCVTAALGDRTDSFFDSFRRTQEDYQKVRISSVLGSVDQTSVDRTGGASGPYEGAYVTSWYPAADDARWGKLRQVVREQAFGDHRIDPSNAGVQTTWIAYTVFRQVVESLGDGEVSARSVSRALNDGVRVDTGGLTPTLSWRFEDTIAAREYPRLVNANVTFQVVRDGRLVAARESAVDVSRTLEQAS</sequence>
<organism evidence="5 6">
    <name type="scientific">Streptomyces boluensis</name>
    <dbReference type="NCBI Taxonomy" id="1775135"/>
    <lineage>
        <taxon>Bacteria</taxon>
        <taxon>Bacillati</taxon>
        <taxon>Actinomycetota</taxon>
        <taxon>Actinomycetes</taxon>
        <taxon>Kitasatosporales</taxon>
        <taxon>Streptomycetaceae</taxon>
        <taxon>Streptomyces</taxon>
    </lineage>
</organism>
<gene>
    <name evidence="5" type="ORF">GUY60_06890</name>
</gene>
<dbReference type="Proteomes" id="UP000598297">
    <property type="component" value="Unassembled WGS sequence"/>
</dbReference>
<name>A0A964UL66_9ACTN</name>
<evidence type="ECO:0000256" key="1">
    <source>
        <dbReference type="ARBA" id="ARBA00010062"/>
    </source>
</evidence>
<comment type="caution">
    <text evidence="5">The sequence shown here is derived from an EMBL/GenBank/DDBJ whole genome shotgun (WGS) entry which is preliminary data.</text>
</comment>
<keyword evidence="6" id="KW-1185">Reference proteome</keyword>
<evidence type="ECO:0000313" key="5">
    <source>
        <dbReference type="EMBL" id="NBE51154.1"/>
    </source>
</evidence>
<evidence type="ECO:0000256" key="2">
    <source>
        <dbReference type="ARBA" id="ARBA00022729"/>
    </source>
</evidence>
<accession>A0A964UL66</accession>
<dbReference type="OrthoDB" id="3205678at2"/>
<dbReference type="PROSITE" id="PS51257">
    <property type="entry name" value="PROKAR_LIPOPROTEIN"/>
    <property type="match status" value="1"/>
</dbReference>
<dbReference type="RefSeq" id="WP_161694864.1">
    <property type="nucleotide sequence ID" value="NZ_JAAAHS010000031.1"/>
</dbReference>
<feature type="signal peptide" evidence="3">
    <location>
        <begin position="1"/>
        <end position="32"/>
    </location>
</feature>
<feature type="chain" id="PRO_5038679322" evidence="3">
    <location>
        <begin position="33"/>
        <end position="440"/>
    </location>
</feature>
<protein>
    <submittedName>
        <fullName evidence="5">ABC transporter substrate-binding protein</fullName>
    </submittedName>
</protein>
<dbReference type="Gene3D" id="3.40.50.2300">
    <property type="match status" value="2"/>
</dbReference>
<evidence type="ECO:0000313" key="6">
    <source>
        <dbReference type="Proteomes" id="UP000598297"/>
    </source>
</evidence>
<reference evidence="5" key="1">
    <citation type="submission" date="2020-01" db="EMBL/GenBank/DDBJ databases">
        <title>Whole-genome analyses of novel actinobacteria.</title>
        <authorList>
            <person name="Sahin N."/>
        </authorList>
    </citation>
    <scope>NUCLEOTIDE SEQUENCE</scope>
    <source>
        <strain evidence="5">YC537</strain>
    </source>
</reference>
<proteinExistence type="inferred from homology"/>